<dbReference type="Gene3D" id="3.10.450.40">
    <property type="match status" value="1"/>
</dbReference>
<protein>
    <submittedName>
        <fullName evidence="3">Phage-related baseplate protein</fullName>
    </submittedName>
</protein>
<dbReference type="Proteomes" id="UP000004853">
    <property type="component" value="Unassembled WGS sequence"/>
</dbReference>
<organism evidence="3 4">
    <name type="scientific">Achromobacter insuavis AXX-A</name>
    <dbReference type="NCBI Taxonomy" id="1003200"/>
    <lineage>
        <taxon>Bacteria</taxon>
        <taxon>Pseudomonadati</taxon>
        <taxon>Pseudomonadota</taxon>
        <taxon>Betaproteobacteria</taxon>
        <taxon>Burkholderiales</taxon>
        <taxon>Alcaligenaceae</taxon>
        <taxon>Achromobacter</taxon>
    </lineage>
</organism>
<proteinExistence type="predicted"/>
<evidence type="ECO:0000313" key="4">
    <source>
        <dbReference type="Proteomes" id="UP000004853"/>
    </source>
</evidence>
<feature type="compositionally biased region" description="Polar residues" evidence="1">
    <location>
        <begin position="104"/>
        <end position="113"/>
    </location>
</feature>
<dbReference type="HOGENOM" id="CLU_133204_1_2_4"/>
<feature type="region of interest" description="Disordered" evidence="1">
    <location>
        <begin position="94"/>
        <end position="113"/>
    </location>
</feature>
<evidence type="ECO:0000313" key="3">
    <source>
        <dbReference type="EMBL" id="EGP47932.1"/>
    </source>
</evidence>
<comment type="caution">
    <text evidence="3">The sequence shown here is derived from an EMBL/GenBank/DDBJ whole genome shotgun (WGS) entry which is preliminary data.</text>
</comment>
<evidence type="ECO:0000259" key="2">
    <source>
        <dbReference type="Pfam" id="PF04965"/>
    </source>
</evidence>
<feature type="domain" description="IraD/Gp25-like" evidence="2">
    <location>
        <begin position="10"/>
        <end position="95"/>
    </location>
</feature>
<dbReference type="AlphaFoldDB" id="F7SVK1"/>
<evidence type="ECO:0000256" key="1">
    <source>
        <dbReference type="SAM" id="MobiDB-lite"/>
    </source>
</evidence>
<dbReference type="SUPFAM" id="SSF160719">
    <property type="entry name" value="gpW/gp25-like"/>
    <property type="match status" value="1"/>
</dbReference>
<dbReference type="Pfam" id="PF04965">
    <property type="entry name" value="GPW_gp25"/>
    <property type="match status" value="1"/>
</dbReference>
<gene>
    <name evidence="3" type="ORF">AXXA_03479</name>
</gene>
<accession>F7SVK1</accession>
<name>F7SVK1_9BURK</name>
<reference evidence="3 4" key="1">
    <citation type="submission" date="2011-06" db="EMBL/GenBank/DDBJ databases">
        <authorList>
            <person name="Bador J."/>
            <person name="Amoureux L."/>
            <person name="Neuwirth C."/>
        </authorList>
    </citation>
    <scope>NUCLEOTIDE SEQUENCE [LARGE SCALE GENOMIC DNA]</scope>
    <source>
        <strain evidence="3 4">AXX-A</strain>
    </source>
</reference>
<dbReference type="RefSeq" id="WP_006390745.1">
    <property type="nucleotide sequence ID" value="NZ_GL982453.1"/>
</dbReference>
<dbReference type="PATRIC" id="fig|1003200.3.peg.669"/>
<sequence>MDANTGLRISGRQHLNQSVTKILTTSIGTRIRRRPFGALAADLIDTPTNGAAVLQLYAAAATALMLWEPRLRVRSLSANVNASRPGAVVLNINGEADTGDRTESVSLSTTLSA</sequence>
<dbReference type="eggNOG" id="COG3628">
    <property type="taxonomic scope" value="Bacteria"/>
</dbReference>
<dbReference type="EMBL" id="AFRQ01000027">
    <property type="protein sequence ID" value="EGP47932.1"/>
    <property type="molecule type" value="Genomic_DNA"/>
</dbReference>
<dbReference type="InterPro" id="IPR007048">
    <property type="entry name" value="IraD/Gp25-like"/>
</dbReference>